<dbReference type="PANTHER" id="PTHR14549:SF2">
    <property type="entry name" value="TRANSMEMBRANE PROTEIN 223"/>
    <property type="match status" value="1"/>
</dbReference>
<dbReference type="AlphaFoldDB" id="A0AAW2ICB9"/>
<dbReference type="InterPro" id="IPR045325">
    <property type="entry name" value="TMEM70/TMEM186/TMEM223"/>
</dbReference>
<dbReference type="GO" id="GO:0005739">
    <property type="term" value="C:mitochondrion"/>
    <property type="evidence" value="ECO:0007669"/>
    <property type="project" value="TreeGrafter"/>
</dbReference>
<dbReference type="InterPro" id="IPR026100">
    <property type="entry name" value="Tmem223"/>
</dbReference>
<evidence type="ECO:0000313" key="2">
    <source>
        <dbReference type="EMBL" id="KAL0279397.1"/>
    </source>
</evidence>
<gene>
    <name evidence="2" type="ORF">PYX00_000968</name>
</gene>
<sequence>MNHILRCGLSVRKVLLNAPKTVPSSVSRFKSDLLTPVDKTVLKNVVNEVPVYECDNTKFFRRFKVCFAGFLLIWFGLEYNIYSILQHSKIKSHAEKWKDFVRDEEQRVLYLKVITTTTLLGAALGWLGSMYMLRNVKSLVLRRDTKQIILKTYSPFAKLRELTISAYDVSGTTSQITKGKMGYIPLKVKGNWFYYLLDVNGKLHNPAVFNNFINIQRELYAEHPLKALLNRWKKKFRSK</sequence>
<keyword evidence="1" id="KW-1133">Transmembrane helix</keyword>
<protein>
    <recommendedName>
        <fullName evidence="3">Transmembrane protein 223</fullName>
    </recommendedName>
</protein>
<evidence type="ECO:0000256" key="1">
    <source>
        <dbReference type="SAM" id="Phobius"/>
    </source>
</evidence>
<dbReference type="PANTHER" id="PTHR14549">
    <property type="entry name" value="TRANSMEMBRANE PROTEIN 223"/>
    <property type="match status" value="1"/>
</dbReference>
<evidence type="ECO:0008006" key="3">
    <source>
        <dbReference type="Google" id="ProtNLM"/>
    </source>
</evidence>
<keyword evidence="1" id="KW-0472">Membrane</keyword>
<comment type="caution">
    <text evidence="2">The sequence shown here is derived from an EMBL/GenBank/DDBJ whole genome shotgun (WGS) entry which is preliminary data.</text>
</comment>
<accession>A0AAW2ICB9</accession>
<proteinExistence type="predicted"/>
<keyword evidence="1" id="KW-0812">Transmembrane</keyword>
<dbReference type="EMBL" id="JARGDH010000001">
    <property type="protein sequence ID" value="KAL0279397.1"/>
    <property type="molecule type" value="Genomic_DNA"/>
</dbReference>
<feature type="transmembrane region" description="Helical" evidence="1">
    <location>
        <begin position="109"/>
        <end position="133"/>
    </location>
</feature>
<organism evidence="2">
    <name type="scientific">Menopon gallinae</name>
    <name type="common">poultry shaft louse</name>
    <dbReference type="NCBI Taxonomy" id="328185"/>
    <lineage>
        <taxon>Eukaryota</taxon>
        <taxon>Metazoa</taxon>
        <taxon>Ecdysozoa</taxon>
        <taxon>Arthropoda</taxon>
        <taxon>Hexapoda</taxon>
        <taxon>Insecta</taxon>
        <taxon>Pterygota</taxon>
        <taxon>Neoptera</taxon>
        <taxon>Paraneoptera</taxon>
        <taxon>Psocodea</taxon>
        <taxon>Troctomorpha</taxon>
        <taxon>Phthiraptera</taxon>
        <taxon>Amblycera</taxon>
        <taxon>Menoponidae</taxon>
        <taxon>Menopon</taxon>
    </lineage>
</organism>
<feature type="transmembrane region" description="Helical" evidence="1">
    <location>
        <begin position="65"/>
        <end position="85"/>
    </location>
</feature>
<name>A0AAW2ICB9_9NEOP</name>
<reference evidence="2" key="1">
    <citation type="journal article" date="2024" name="Gigascience">
        <title>Chromosome-level genome of the poultry shaft louse Menopon gallinae provides insight into the host-switching and adaptive evolution of parasitic lice.</title>
        <authorList>
            <person name="Xu Y."/>
            <person name="Ma L."/>
            <person name="Liu S."/>
            <person name="Liang Y."/>
            <person name="Liu Q."/>
            <person name="He Z."/>
            <person name="Tian L."/>
            <person name="Duan Y."/>
            <person name="Cai W."/>
            <person name="Li H."/>
            <person name="Song F."/>
        </authorList>
    </citation>
    <scope>NUCLEOTIDE SEQUENCE</scope>
    <source>
        <strain evidence="2">Cailab_2023a</strain>
    </source>
</reference>
<dbReference type="Pfam" id="PF06979">
    <property type="entry name" value="TMEM70"/>
    <property type="match status" value="1"/>
</dbReference>